<keyword evidence="2" id="KW-1185">Reference proteome</keyword>
<proteinExistence type="predicted"/>
<dbReference type="STRING" id="47855.GA0070606_5390"/>
<dbReference type="RefSeq" id="WP_091105663.1">
    <property type="nucleotide sequence ID" value="NZ_FMHZ01000002.1"/>
</dbReference>
<dbReference type="Proteomes" id="UP000199001">
    <property type="component" value="Unassembled WGS sequence"/>
</dbReference>
<organism evidence="1 2">
    <name type="scientific">Micromonospora citrea</name>
    <dbReference type="NCBI Taxonomy" id="47855"/>
    <lineage>
        <taxon>Bacteria</taxon>
        <taxon>Bacillati</taxon>
        <taxon>Actinomycetota</taxon>
        <taxon>Actinomycetes</taxon>
        <taxon>Micromonosporales</taxon>
        <taxon>Micromonosporaceae</taxon>
        <taxon>Micromonospora</taxon>
    </lineage>
</organism>
<reference evidence="2" key="1">
    <citation type="submission" date="2016-06" db="EMBL/GenBank/DDBJ databases">
        <authorList>
            <person name="Varghese N."/>
            <person name="Submissions Spin"/>
        </authorList>
    </citation>
    <scope>NUCLEOTIDE SEQUENCE [LARGE SCALE GENOMIC DNA]</scope>
    <source>
        <strain evidence="2">DSM 43903</strain>
    </source>
</reference>
<evidence type="ECO:0000313" key="1">
    <source>
        <dbReference type="EMBL" id="SCL70412.1"/>
    </source>
</evidence>
<dbReference type="EMBL" id="FMHZ01000002">
    <property type="protein sequence ID" value="SCL70412.1"/>
    <property type="molecule type" value="Genomic_DNA"/>
</dbReference>
<accession>A0A1C6VW05</accession>
<dbReference type="AlphaFoldDB" id="A0A1C6VW05"/>
<dbReference type="OrthoDB" id="9757917at2"/>
<dbReference type="InterPro" id="IPR007555">
    <property type="entry name" value="DUF499"/>
</dbReference>
<name>A0A1C6VW05_9ACTN</name>
<gene>
    <name evidence="1" type="ORF">GA0070606_5390</name>
</gene>
<dbReference type="Pfam" id="PF04465">
    <property type="entry name" value="DUF499"/>
    <property type="match status" value="1"/>
</dbReference>
<evidence type="ECO:0000313" key="2">
    <source>
        <dbReference type="Proteomes" id="UP000199001"/>
    </source>
</evidence>
<sequence length="1075" mass="114697">MSSALRGIRSTCVPRPDVLAGGMSDNQFAAQLDKVVRDPSGYEVYSDADRFFDLTYPTSGLKQLLAKTFGRLAGVAGDDGDHGVLRAETSFGGGKTHSLVAVYHLAKGARPANVNDFLDTSLLPEGPVSVAAVVGDALDPVNGLATNGLTSRTLWGEVGAQLGPAAHQALAQSDLERTAPGTETLRKALGGRPTVIIIDEIAQHLRQVAESGNESVRRSAAQVPVFLKNLFELAMGDPGVVVIISLASSGDAYAKETSELGQLLDGATRAATAHAESASVLSRSGRVIQPATDSEIAEILKRRLFESIDPAAAKEAGEAYRGLYEQIGETVALAGGAESPARYGDAVAASYPFHPETIRVLDKRLGSIPNFQRARGSLKLLAEVVADLWEGTANPEIINVADINLARLNTLNHLTIAIDRAAFSGVAKVDLAGPESHCHAVDVARFPGKPPFATRAATTVFLHSLEMRAGVGAGRSEYVLGSLRVGEDPEILDEALAEAERVCWHLTYDGTRWRFHTEPNVNKIVEDGKRDIPSTRVTEETKALIAKSFTSDAGVTAVVFPTSPASVPDEPRLRVVAFDYDHLSVEGTSSATAPPQVVEMRDRAGAAGSLRAYRNAVVFVVADTGAVEDLKDRVRSQLALEALVTEPARLATFAKEVKTRVREMYDDSGLNARIAVTRCYKHVYYPVKDASSNHLAHRELPAAQKGDTAKSVIRTIRELLVNEGKVRTEPIPTNWLRQRAWEKPESTTTKKISDWFWRDQSALLLLDPTLLTDAIKKGIANDGWVYYDTLTEKAYSATSATPAVQLVDTAELYTAEEAAAKGVLGRPPSLGDVLASVSPATTGPALRAALEARCQKEPTKAQVADQLAEAFRQGKLVVTDVTPAAGVKALGVKEIRERSLDGFHILTKAEADSLGVQSAVAKPASKRIEAKTGQAGVALSNFRDELMDKGKPLVEMRLTVRAEPGRGPQDIDLLGMAVAQMPKQPAKVTIDVAASMPGLEGVIEIRLEGDKAKYQQASSKLGPLLKAAEEIDGTLTLTLDFGENGVTVTDNAFSTVDSVIRGLGPSELTVEGTLA</sequence>
<protein>
    <submittedName>
        <fullName evidence="1">Predicted ATPase, AAA+ superfamily</fullName>
    </submittedName>
</protein>